<feature type="transmembrane region" description="Helical" evidence="1">
    <location>
        <begin position="42"/>
        <end position="63"/>
    </location>
</feature>
<keyword evidence="1" id="KW-0812">Transmembrane</keyword>
<accession>A0A0C2E2T5</accession>
<dbReference type="Proteomes" id="UP000527860">
    <property type="component" value="Unassembled WGS sequence"/>
</dbReference>
<evidence type="ECO:0000313" key="3">
    <source>
        <dbReference type="EMBL" id="MDB0579230.1"/>
    </source>
</evidence>
<gene>
    <name evidence="3" type="ORF">F7P68_0001585</name>
    <name evidence="2" type="ORF">SN16_11855</name>
</gene>
<dbReference type="EMBL" id="JABEVU030000001">
    <property type="protein sequence ID" value="MDB0579230.1"/>
    <property type="molecule type" value="Genomic_DNA"/>
</dbReference>
<reference evidence="3" key="3">
    <citation type="submission" date="2020-04" db="EMBL/GenBank/DDBJ databases">
        <authorList>
            <person name="Tanveer F."/>
            <person name="Xie Y."/>
            <person name="Shinwari Z.K."/>
        </authorList>
    </citation>
    <scope>NUCLEOTIDE SEQUENCE</scope>
    <source>
        <strain evidence="3">MOSEL-ME25</strain>
    </source>
</reference>
<dbReference type="EMBL" id="JXII01000010">
    <property type="protein sequence ID" value="KIH69777.1"/>
    <property type="molecule type" value="Genomic_DNA"/>
</dbReference>
<organism evidence="2 4">
    <name type="scientific">Salinicoccus roseus</name>
    <dbReference type="NCBI Taxonomy" id="45670"/>
    <lineage>
        <taxon>Bacteria</taxon>
        <taxon>Bacillati</taxon>
        <taxon>Bacillota</taxon>
        <taxon>Bacilli</taxon>
        <taxon>Bacillales</taxon>
        <taxon>Staphylococcaceae</taxon>
        <taxon>Salinicoccus</taxon>
    </lineage>
</organism>
<dbReference type="Proteomes" id="UP000031546">
    <property type="component" value="Unassembled WGS sequence"/>
</dbReference>
<evidence type="ECO:0000313" key="5">
    <source>
        <dbReference type="Proteomes" id="UP000527860"/>
    </source>
</evidence>
<keyword evidence="1" id="KW-0472">Membrane</keyword>
<sequence length="66" mass="6995">MAGFFITVSFIMFGIGAIAFAFASITLMLGKLGVVEYSSRGYWINTAVLVGGGLISYLISVVINLI</sequence>
<keyword evidence="5" id="KW-1185">Reference proteome</keyword>
<feature type="transmembrane region" description="Helical" evidence="1">
    <location>
        <begin position="6"/>
        <end position="30"/>
    </location>
</feature>
<evidence type="ECO:0000313" key="4">
    <source>
        <dbReference type="Proteomes" id="UP000031546"/>
    </source>
</evidence>
<dbReference type="RefSeq" id="WP_040106842.1">
    <property type="nucleotide sequence ID" value="NZ_CANNAG010000002.1"/>
</dbReference>
<reference evidence="5" key="2">
    <citation type="submission" date="2020-04" db="EMBL/GenBank/DDBJ databases">
        <title>Genome analysis and biological profiling of marine Cellulosimicrobium funkei MOSEL-ME6.</title>
        <authorList>
            <person name="Tanveer F."/>
            <person name="Xie Y."/>
            <person name="Shinwari Z.K."/>
        </authorList>
    </citation>
    <scope>NUCLEOTIDE SEQUENCE [LARGE SCALE GENOMIC DNA]</scope>
    <source>
        <strain evidence="5">MOSEL-ME25</strain>
    </source>
</reference>
<protein>
    <submittedName>
        <fullName evidence="2">Uncharacterized protein</fullName>
    </submittedName>
</protein>
<dbReference type="AlphaFoldDB" id="A0A0C2E2T5"/>
<proteinExistence type="predicted"/>
<comment type="caution">
    <text evidence="2">The sequence shown here is derived from an EMBL/GenBank/DDBJ whole genome shotgun (WGS) entry which is preliminary data.</text>
</comment>
<reference evidence="2 4" key="1">
    <citation type="submission" date="2015-01" db="EMBL/GenBank/DDBJ databases">
        <title>Genome sequences of high lactate-tolerant strain Salinicoccus roseus W12 with industrial interest.</title>
        <authorList>
            <person name="Wang H."/>
            <person name="Yu B."/>
        </authorList>
    </citation>
    <scope>NUCLEOTIDE SEQUENCE [LARGE SCALE GENOMIC DNA]</scope>
    <source>
        <strain evidence="2 4">W12</strain>
    </source>
</reference>
<keyword evidence="1" id="KW-1133">Transmembrane helix</keyword>
<dbReference type="GeneID" id="77846235"/>
<name>A0A0C2E2T5_9STAP</name>
<reference evidence="3 5" key="4">
    <citation type="submission" date="2022-12" db="EMBL/GenBank/DDBJ databases">
        <title>Genome analysis and biological profiling of marine Salinicoccus roseus MOSEL-ME25.</title>
        <authorList>
            <person name="Mirza F.T."/>
            <person name="Xie Y."/>
            <person name="Shinwari Z.K."/>
        </authorList>
    </citation>
    <scope>NUCLEOTIDE SEQUENCE [LARGE SCALE GENOMIC DNA]</scope>
    <source>
        <strain evidence="3 5">MOSEL-ME25</strain>
    </source>
</reference>
<evidence type="ECO:0000256" key="1">
    <source>
        <dbReference type="SAM" id="Phobius"/>
    </source>
</evidence>
<evidence type="ECO:0000313" key="2">
    <source>
        <dbReference type="EMBL" id="KIH69777.1"/>
    </source>
</evidence>
<dbReference type="OrthoDB" id="9934547at2"/>